<dbReference type="InterPro" id="IPR025018">
    <property type="entry name" value="DUF3953"/>
</dbReference>
<proteinExistence type="predicted"/>
<dbReference type="RefSeq" id="WP_089932261.1">
    <property type="nucleotide sequence ID" value="NZ_PDFK01000003.1"/>
</dbReference>
<dbReference type="Pfam" id="PF13129">
    <property type="entry name" value="DUF3953"/>
    <property type="match status" value="1"/>
</dbReference>
<keyword evidence="1" id="KW-0812">Transmembrane</keyword>
<name>A0A2I0UYV8_9BACI</name>
<feature type="transmembrane region" description="Helical" evidence="1">
    <location>
        <begin position="28"/>
        <end position="45"/>
    </location>
</feature>
<gene>
    <name evidence="2" type="ORF">CRI88_10955</name>
</gene>
<dbReference type="EMBL" id="PDFK01000003">
    <property type="protein sequence ID" value="PKU51241.1"/>
    <property type="molecule type" value="Genomic_DNA"/>
</dbReference>
<evidence type="ECO:0000256" key="1">
    <source>
        <dbReference type="SAM" id="Phobius"/>
    </source>
</evidence>
<feature type="transmembrane region" description="Helical" evidence="1">
    <location>
        <begin position="57"/>
        <end position="76"/>
    </location>
</feature>
<dbReference type="Proteomes" id="UP000234956">
    <property type="component" value="Unassembled WGS sequence"/>
</dbReference>
<evidence type="ECO:0000313" key="2">
    <source>
        <dbReference type="EMBL" id="PKU51241.1"/>
    </source>
</evidence>
<organism evidence="2 3">
    <name type="scientific">Lysinibacillus fusiformis</name>
    <dbReference type="NCBI Taxonomy" id="28031"/>
    <lineage>
        <taxon>Bacteria</taxon>
        <taxon>Bacillati</taxon>
        <taxon>Bacillota</taxon>
        <taxon>Bacilli</taxon>
        <taxon>Bacillales</taxon>
        <taxon>Bacillaceae</taxon>
        <taxon>Lysinibacillus</taxon>
    </lineage>
</organism>
<dbReference type="AlphaFoldDB" id="A0A2I0UYV8"/>
<comment type="caution">
    <text evidence="2">The sequence shown here is derived from an EMBL/GenBank/DDBJ whole genome shotgun (WGS) entry which is preliminary data.</text>
</comment>
<accession>A0A2I0UYV8</accession>
<reference evidence="2 3" key="1">
    <citation type="submission" date="2017-10" db="EMBL/GenBank/DDBJ databases">
        <title>Draft genome of Lysinibacillus fusiformis strain Juneja, a laboratory-derived pathogen of Drosophila melanogaster.</title>
        <authorList>
            <person name="Smith B.R."/>
            <person name="Unckless R.L."/>
        </authorList>
    </citation>
    <scope>NUCLEOTIDE SEQUENCE [LARGE SCALE GENOMIC DNA]</scope>
    <source>
        <strain evidence="2 3">Juneja</strain>
    </source>
</reference>
<protein>
    <submittedName>
        <fullName evidence="2">DUF3953 domain-containing protein</fullName>
    </submittedName>
</protein>
<feature type="transmembrane region" description="Helical" evidence="1">
    <location>
        <begin position="7"/>
        <end position="22"/>
    </location>
</feature>
<evidence type="ECO:0000313" key="3">
    <source>
        <dbReference type="Proteomes" id="UP000234956"/>
    </source>
</evidence>
<keyword evidence="1" id="KW-0472">Membrane</keyword>
<sequence length="77" mass="8860">MLNCLKIIFSIIGISLAAYGLITRDFQLNYLMILFLGLFLFTLGVQECQKQRTVYGWLLIGLFLFSIYVSIQSFVLI</sequence>
<keyword evidence="1" id="KW-1133">Transmembrane helix</keyword>